<dbReference type="EMBL" id="LAZR01011423">
    <property type="protein sequence ID" value="KKM61757.1"/>
    <property type="molecule type" value="Genomic_DNA"/>
</dbReference>
<name>A0A0F9LXF6_9ZZZZ</name>
<accession>A0A0F9LXF6</accession>
<sequence>MTRDCHPLVLFNTKFREIKDEIQYGNSITIDTNFNTTLNDNMGKHTIWLTCVECNEPLEKKKRIIRCVDYYWECNKCDIIISKDAGRLYKCIRCNKLIKPNKDLIFDFITPNCKELDLCYKLNGLKQYLCPRCHSHAIHKKRFRNYLRELKNRIKNYYNI</sequence>
<organism evidence="1">
    <name type="scientific">marine sediment metagenome</name>
    <dbReference type="NCBI Taxonomy" id="412755"/>
    <lineage>
        <taxon>unclassified sequences</taxon>
        <taxon>metagenomes</taxon>
        <taxon>ecological metagenomes</taxon>
    </lineage>
</organism>
<protein>
    <submittedName>
        <fullName evidence="1">Uncharacterized protein</fullName>
    </submittedName>
</protein>
<evidence type="ECO:0000313" key="1">
    <source>
        <dbReference type="EMBL" id="KKM61757.1"/>
    </source>
</evidence>
<proteinExistence type="predicted"/>
<comment type="caution">
    <text evidence="1">The sequence shown here is derived from an EMBL/GenBank/DDBJ whole genome shotgun (WGS) entry which is preliminary data.</text>
</comment>
<gene>
    <name evidence="1" type="ORF">LCGC14_1528500</name>
</gene>
<dbReference type="AlphaFoldDB" id="A0A0F9LXF6"/>
<reference evidence="1" key="1">
    <citation type="journal article" date="2015" name="Nature">
        <title>Complex archaea that bridge the gap between prokaryotes and eukaryotes.</title>
        <authorList>
            <person name="Spang A."/>
            <person name="Saw J.H."/>
            <person name="Jorgensen S.L."/>
            <person name="Zaremba-Niedzwiedzka K."/>
            <person name="Martijn J."/>
            <person name="Lind A.E."/>
            <person name="van Eijk R."/>
            <person name="Schleper C."/>
            <person name="Guy L."/>
            <person name="Ettema T.J."/>
        </authorList>
    </citation>
    <scope>NUCLEOTIDE SEQUENCE</scope>
</reference>